<dbReference type="OrthoDB" id="9805017at2"/>
<keyword evidence="4" id="KW-1185">Reference proteome</keyword>
<dbReference type="Pfam" id="PF17164">
    <property type="entry name" value="DUF5122"/>
    <property type="match status" value="7"/>
</dbReference>
<protein>
    <submittedName>
        <fullName evidence="3">T9SS C-terminal target domain-containing protein</fullName>
    </submittedName>
</protein>
<evidence type="ECO:0000313" key="4">
    <source>
        <dbReference type="Proteomes" id="UP000236594"/>
    </source>
</evidence>
<sequence>MLNNQTNNLLFMKRILFLITIFVLSLWGGKTWAQTYVDLDTSFIVEAGFDNAVMTTAVQSDGKILAGGWFTTYKGVSRNNIARLNADGSLDTSFNVGAGFNAVVYTIVLQADGKILVGGDFTSYNGITQNSIIRLNTDGSIDTSFAMGSGLTTSGGMAFVNTIAMQPDGKILVGGRFTDYNGTARQRIARLNTDGSIDTSFVIGSGFNADVKTIALQSDGKILVGGSFKTYSVNNVNYIARLNTNGAIDSSFNIGTGFGGSPSGAVVQTIVVQPDDKILVGGYFTTYKGATQNRIVRLNTNGNVDTTFAVVGGVDNYFVNHIALQSDGKILLGGGFISYNGIARRCLARINANGSLDTSFDIGTGFFGTLSNVETISIQADGKIVVGGYFTSYKGVDRNRIARLNEVATLSVKDFNKKEEIIVYPNPVSEILHFSEEVSHIKITDLSGRVVHQISTIGKSVNVTGLIKGVYVIIATTKTGKIITHKMVKG</sequence>
<dbReference type="InterPro" id="IPR013431">
    <property type="entry name" value="Delta_60_rpt"/>
</dbReference>
<feature type="domain" description="Secretion system C-terminal sorting" evidence="2">
    <location>
        <begin position="423"/>
        <end position="487"/>
    </location>
</feature>
<dbReference type="NCBIfam" id="TIGR04183">
    <property type="entry name" value="Por_Secre_tail"/>
    <property type="match status" value="1"/>
</dbReference>
<evidence type="ECO:0000259" key="2">
    <source>
        <dbReference type="Pfam" id="PF18962"/>
    </source>
</evidence>
<dbReference type="Gene3D" id="2.80.10.50">
    <property type="match status" value="3"/>
</dbReference>
<dbReference type="AlphaFoldDB" id="A0A316WV50"/>
<dbReference type="InterPro" id="IPR026444">
    <property type="entry name" value="Secre_tail"/>
</dbReference>
<dbReference type="Pfam" id="PF18962">
    <property type="entry name" value="Por_Secre_tail"/>
    <property type="match status" value="1"/>
</dbReference>
<evidence type="ECO:0000313" key="3">
    <source>
        <dbReference type="EMBL" id="PWN65049.1"/>
    </source>
</evidence>
<dbReference type="NCBIfam" id="TIGR02608">
    <property type="entry name" value="delta_60_rpt"/>
    <property type="match status" value="7"/>
</dbReference>
<reference evidence="3 4" key="1">
    <citation type="submission" date="2018-04" db="EMBL/GenBank/DDBJ databases">
        <title>Draft Genome Sequence of Phosphate-Solubilizing Chryseobacterium sp. ISE14 that is a Biocontrol and Plant Growth-Promoting Rhizobacterium Isolated from Cucumber.</title>
        <authorList>
            <person name="Jeong J.-J."/>
            <person name="Sang M.K."/>
            <person name="Choi I.-G."/>
            <person name="Kim K.D."/>
        </authorList>
    </citation>
    <scope>NUCLEOTIDE SEQUENCE [LARGE SCALE GENOMIC DNA]</scope>
    <source>
        <strain evidence="3 4">ISE14</strain>
    </source>
</reference>
<evidence type="ECO:0000256" key="1">
    <source>
        <dbReference type="ARBA" id="ARBA00022729"/>
    </source>
</evidence>
<proteinExistence type="predicted"/>
<comment type="caution">
    <text evidence="3">The sequence shown here is derived from an EMBL/GenBank/DDBJ whole genome shotgun (WGS) entry which is preliminary data.</text>
</comment>
<dbReference type="SUPFAM" id="SSF63829">
    <property type="entry name" value="Calcium-dependent phosphotriesterase"/>
    <property type="match status" value="1"/>
</dbReference>
<dbReference type="Proteomes" id="UP000236594">
    <property type="component" value="Unassembled WGS sequence"/>
</dbReference>
<name>A0A316WV50_9FLAO</name>
<gene>
    <name evidence="3" type="ORF">C1631_020800</name>
</gene>
<keyword evidence="1" id="KW-0732">Signal</keyword>
<accession>A0A316WV50</accession>
<dbReference type="EMBL" id="PPED02000006">
    <property type="protein sequence ID" value="PWN65049.1"/>
    <property type="molecule type" value="Genomic_DNA"/>
</dbReference>
<organism evidence="3 4">
    <name type="scientific">Chryseobacterium phosphatilyticum</name>
    <dbReference type="NCBI Taxonomy" id="475075"/>
    <lineage>
        <taxon>Bacteria</taxon>
        <taxon>Pseudomonadati</taxon>
        <taxon>Bacteroidota</taxon>
        <taxon>Flavobacteriia</taxon>
        <taxon>Flavobacteriales</taxon>
        <taxon>Weeksellaceae</taxon>
        <taxon>Chryseobacterium group</taxon>
        <taxon>Chryseobacterium</taxon>
    </lineage>
</organism>